<sequence>MLAIRITLLLVIEAKLVLKYIYRTFLRELEPKFDLNGEQFVSGLCPIPKGRGTGM</sequence>
<name>A0A381L6Q8_BLUGR</name>
<evidence type="ECO:0000313" key="1">
    <source>
        <dbReference type="EMBL" id="SUZ08886.1"/>
    </source>
</evidence>
<accession>A0A381L6Q8</accession>
<dbReference type="EMBL" id="UIGY01000033">
    <property type="protein sequence ID" value="SUZ08886.1"/>
    <property type="molecule type" value="Genomic_DNA"/>
</dbReference>
<dbReference type="AlphaFoldDB" id="A0A381L6Q8"/>
<protein>
    <submittedName>
        <fullName evidence="1">Bgt-20795</fullName>
    </submittedName>
</protein>
<proteinExistence type="predicted"/>
<gene>
    <name evidence="1" type="ORF">BGT96224V2_LOCUS2052</name>
</gene>
<organism evidence="1">
    <name type="scientific">Blumeria graminis f. sp. tritici 96224</name>
    <dbReference type="NCBI Taxonomy" id="1268274"/>
    <lineage>
        <taxon>Eukaryota</taxon>
        <taxon>Fungi</taxon>
        <taxon>Dikarya</taxon>
        <taxon>Ascomycota</taxon>
        <taxon>Pezizomycotina</taxon>
        <taxon>Leotiomycetes</taxon>
        <taxon>Erysiphales</taxon>
        <taxon>Erysiphaceae</taxon>
        <taxon>Blumeria</taxon>
    </lineage>
</organism>
<reference evidence="1" key="1">
    <citation type="submission" date="2018-07" db="EMBL/GenBank/DDBJ databases">
        <authorList>
            <person name="Quirk P.G."/>
            <person name="Krulwich T.A."/>
        </authorList>
    </citation>
    <scope>NUCLEOTIDE SEQUENCE</scope>
    <source>
        <strain evidence="1">96224</strain>
    </source>
</reference>